<reference evidence="10 11" key="1">
    <citation type="journal article" date="2016" name="Genome Announc.">
        <title>Draft Whole-Genome Sequence of Trichoderma gamsii T6085, a Promising Biocontrol Agent of Fusarium Head Blight on Wheat.</title>
        <authorList>
            <person name="Baroncelli R."/>
            <person name="Zapparata A."/>
            <person name="Piaggeschi G."/>
            <person name="Sarrocco S."/>
            <person name="Vannacci G."/>
        </authorList>
    </citation>
    <scope>NUCLEOTIDE SEQUENCE [LARGE SCALE GENOMIC DNA]</scope>
    <source>
        <strain evidence="10 11">T6085</strain>
    </source>
</reference>
<feature type="region of interest" description="Disordered" evidence="7">
    <location>
        <begin position="72"/>
        <end position="98"/>
    </location>
</feature>
<evidence type="ECO:0000256" key="6">
    <source>
        <dbReference type="ARBA" id="ARBA00023242"/>
    </source>
</evidence>
<evidence type="ECO:0000256" key="1">
    <source>
        <dbReference type="ARBA" id="ARBA00004123"/>
    </source>
</evidence>
<keyword evidence="8" id="KW-0812">Transmembrane</keyword>
<comment type="subcellular location">
    <subcellularLocation>
        <location evidence="1">Nucleus</location>
    </subcellularLocation>
</comment>
<dbReference type="Proteomes" id="UP000054821">
    <property type="component" value="Unassembled WGS sequence"/>
</dbReference>
<gene>
    <name evidence="10" type="ORF">TGAM01_v209909</name>
</gene>
<dbReference type="SUPFAM" id="SSF57701">
    <property type="entry name" value="Zn2/Cys6 DNA-binding domain"/>
    <property type="match status" value="1"/>
</dbReference>
<evidence type="ECO:0000256" key="4">
    <source>
        <dbReference type="ARBA" id="ARBA00023125"/>
    </source>
</evidence>
<dbReference type="Pfam" id="PF00172">
    <property type="entry name" value="Zn_clus"/>
    <property type="match status" value="1"/>
</dbReference>
<keyword evidence="5" id="KW-0804">Transcription</keyword>
<keyword evidence="8" id="KW-1133">Transmembrane helix</keyword>
<keyword evidence="3" id="KW-0805">Transcription regulation</keyword>
<dbReference type="SMART" id="SM00066">
    <property type="entry name" value="GAL4"/>
    <property type="match status" value="1"/>
</dbReference>
<dbReference type="GO" id="GO:0043565">
    <property type="term" value="F:sequence-specific DNA binding"/>
    <property type="evidence" value="ECO:0007669"/>
    <property type="project" value="TreeGrafter"/>
</dbReference>
<dbReference type="STRING" id="398673.A0A2P4ZA47"/>
<dbReference type="InterPro" id="IPR001138">
    <property type="entry name" value="Zn2Cys6_DnaBD"/>
</dbReference>
<dbReference type="CDD" id="cd00067">
    <property type="entry name" value="GAL4"/>
    <property type="match status" value="1"/>
</dbReference>
<protein>
    <submittedName>
        <fullName evidence="10">Fungal specific transcription factor domain-containing protein</fullName>
    </submittedName>
</protein>
<proteinExistence type="predicted"/>
<dbReference type="GO" id="GO:0008270">
    <property type="term" value="F:zinc ion binding"/>
    <property type="evidence" value="ECO:0007669"/>
    <property type="project" value="InterPro"/>
</dbReference>
<keyword evidence="8" id="KW-0472">Membrane</keyword>
<keyword evidence="4" id="KW-0238">DNA-binding</keyword>
<evidence type="ECO:0000313" key="11">
    <source>
        <dbReference type="Proteomes" id="UP000054821"/>
    </source>
</evidence>
<organism evidence="10 11">
    <name type="scientific">Trichoderma gamsii</name>
    <dbReference type="NCBI Taxonomy" id="398673"/>
    <lineage>
        <taxon>Eukaryota</taxon>
        <taxon>Fungi</taxon>
        <taxon>Dikarya</taxon>
        <taxon>Ascomycota</taxon>
        <taxon>Pezizomycotina</taxon>
        <taxon>Sordariomycetes</taxon>
        <taxon>Hypocreomycetidae</taxon>
        <taxon>Hypocreales</taxon>
        <taxon>Hypocreaceae</taxon>
        <taxon>Trichoderma</taxon>
    </lineage>
</organism>
<dbReference type="GO" id="GO:0000981">
    <property type="term" value="F:DNA-binding transcription factor activity, RNA polymerase II-specific"/>
    <property type="evidence" value="ECO:0007669"/>
    <property type="project" value="InterPro"/>
</dbReference>
<evidence type="ECO:0000259" key="9">
    <source>
        <dbReference type="PROSITE" id="PS50048"/>
    </source>
</evidence>
<dbReference type="EMBL" id="JPDN02000053">
    <property type="protein sequence ID" value="PON21183.1"/>
    <property type="molecule type" value="Genomic_DNA"/>
</dbReference>
<feature type="compositionally biased region" description="Polar residues" evidence="7">
    <location>
        <begin position="81"/>
        <end position="90"/>
    </location>
</feature>
<name>A0A2P4ZA47_9HYPO</name>
<dbReference type="PANTHER" id="PTHR47540">
    <property type="entry name" value="THIAMINE REPRESSIBLE GENES REGULATORY PROTEIN THI5"/>
    <property type="match status" value="1"/>
</dbReference>
<accession>A0A2P4ZA47</accession>
<dbReference type="InterPro" id="IPR051711">
    <property type="entry name" value="Stress_Response_Reg"/>
</dbReference>
<feature type="region of interest" description="Disordered" evidence="7">
    <location>
        <begin position="1"/>
        <end position="27"/>
    </location>
</feature>
<dbReference type="RefSeq" id="XP_024404578.1">
    <property type="nucleotide sequence ID" value="XM_024550667.1"/>
</dbReference>
<keyword evidence="6" id="KW-0539">Nucleus</keyword>
<evidence type="ECO:0000256" key="2">
    <source>
        <dbReference type="ARBA" id="ARBA00022723"/>
    </source>
</evidence>
<dbReference type="AlphaFoldDB" id="A0A2P4ZA47"/>
<evidence type="ECO:0000256" key="3">
    <source>
        <dbReference type="ARBA" id="ARBA00023015"/>
    </source>
</evidence>
<evidence type="ECO:0000256" key="7">
    <source>
        <dbReference type="SAM" id="MobiDB-lite"/>
    </source>
</evidence>
<feature type="transmembrane region" description="Helical" evidence="8">
    <location>
        <begin position="561"/>
        <end position="580"/>
    </location>
</feature>
<sequence length="726" mass="80781">MAPEVTSQKRSSEYVEDTPRDPADPAFRKARKVSRACDFCKSRKAKCSGDQPCAKCISRGRVCLYEARYTRGMPPTPPPSSDVSQLQSAGDSRRSSASRFTVSESISFMPSSGLTPFGNGQLAQTSRQSDGLAGPSRASPELGMAEIQGQVFDPTSSLAFLHRASKRLATHGSSHGSDESRSSAESQLVYMAGDKPLAIESEDSQQQYTLPDPLVARALLALYFDVCIATYRILHRPSTENWLSIMESNMGEGIAIWHTIGRAKAATIYAMLSIAKFHREKSKGHPTKDCQALRLADNLFRFSMRLAEQETGFPRLESAQVRIVQVLYLLTTSRFNQSWYIFGNALQLISALGLQRRADWRRRHKPAADYIEKQCSLRTFWTAYVLDNYLGVVFGRPRHFHDEYIDQDLPDRINDEDMSTDGPVGDLDDRRGCHTDALVFHARIAQIIGAISQDMYTTKLTSEVERIAAARDLTQRVQDWHQSLPAHLGAVHPSILIPSYRRPALALGLAHSHAIMHVNRLFLMRSPTSVYASQVSDCIKAAKDVLESVDTIARDGPIFHAFWWTHYVTFCALVVTYVWVIQQHRLGAADDPGYSARLMQLAEHCHGHLAQATSSNSPSRRYAVILEGFRAAAVNKSTPQQMRPQNGALHEQSIDLNPGIPTLHTNDGGGFFSISQNNSLADMPTFHDWQLTDWLDLDSSAFWPSFNADEVVSPDVIGAADQNYST</sequence>
<feature type="domain" description="Zn(2)-C6 fungal-type" evidence="9">
    <location>
        <begin position="36"/>
        <end position="65"/>
    </location>
</feature>
<keyword evidence="11" id="KW-1185">Reference proteome</keyword>
<dbReference type="GeneID" id="29988539"/>
<evidence type="ECO:0000313" key="10">
    <source>
        <dbReference type="EMBL" id="PON21183.1"/>
    </source>
</evidence>
<feature type="compositionally biased region" description="Basic and acidic residues" evidence="7">
    <location>
        <begin position="10"/>
        <end position="27"/>
    </location>
</feature>
<dbReference type="Pfam" id="PF04082">
    <property type="entry name" value="Fungal_trans"/>
    <property type="match status" value="1"/>
</dbReference>
<dbReference type="PANTHER" id="PTHR47540:SF2">
    <property type="entry name" value="ZN(II)2CYS6 TRANSCRIPTION FACTOR (EUROFUNG)"/>
    <property type="match status" value="1"/>
</dbReference>
<dbReference type="PROSITE" id="PS00463">
    <property type="entry name" value="ZN2_CY6_FUNGAL_1"/>
    <property type="match status" value="1"/>
</dbReference>
<feature type="region of interest" description="Disordered" evidence="7">
    <location>
        <begin position="111"/>
        <end position="139"/>
    </location>
</feature>
<dbReference type="InterPro" id="IPR007219">
    <property type="entry name" value="XnlR_reg_dom"/>
</dbReference>
<evidence type="ECO:0000256" key="8">
    <source>
        <dbReference type="SAM" id="Phobius"/>
    </source>
</evidence>
<dbReference type="SMART" id="SM00906">
    <property type="entry name" value="Fungal_trans"/>
    <property type="match status" value="1"/>
</dbReference>
<dbReference type="InterPro" id="IPR036864">
    <property type="entry name" value="Zn2-C6_fun-type_DNA-bd_sf"/>
</dbReference>
<dbReference type="PROSITE" id="PS50048">
    <property type="entry name" value="ZN2_CY6_FUNGAL_2"/>
    <property type="match status" value="1"/>
</dbReference>
<evidence type="ECO:0000256" key="5">
    <source>
        <dbReference type="ARBA" id="ARBA00023163"/>
    </source>
</evidence>
<keyword evidence="2" id="KW-0479">Metal-binding</keyword>
<dbReference type="CDD" id="cd12148">
    <property type="entry name" value="fungal_TF_MHR"/>
    <property type="match status" value="1"/>
</dbReference>
<dbReference type="GO" id="GO:0045944">
    <property type="term" value="P:positive regulation of transcription by RNA polymerase II"/>
    <property type="evidence" value="ECO:0007669"/>
    <property type="project" value="TreeGrafter"/>
</dbReference>
<comment type="caution">
    <text evidence="10">The sequence shown here is derived from an EMBL/GenBank/DDBJ whole genome shotgun (WGS) entry which is preliminary data.</text>
</comment>
<dbReference type="Gene3D" id="4.10.240.10">
    <property type="entry name" value="Zn(2)-C6 fungal-type DNA-binding domain"/>
    <property type="match status" value="1"/>
</dbReference>
<dbReference type="GO" id="GO:0006351">
    <property type="term" value="P:DNA-templated transcription"/>
    <property type="evidence" value="ECO:0007669"/>
    <property type="project" value="InterPro"/>
</dbReference>
<dbReference type="GO" id="GO:0005634">
    <property type="term" value="C:nucleus"/>
    <property type="evidence" value="ECO:0007669"/>
    <property type="project" value="UniProtKB-SubCell"/>
</dbReference>